<evidence type="ECO:0000313" key="1">
    <source>
        <dbReference type="EMBL" id="WZN67301.1"/>
    </source>
</evidence>
<gene>
    <name evidence="1" type="ORF">HKI87_19g88750</name>
</gene>
<dbReference type="Proteomes" id="UP001472866">
    <property type="component" value="Chromosome 19"/>
</dbReference>
<protein>
    <submittedName>
        <fullName evidence="1">Uncharacterized protein</fullName>
    </submittedName>
</protein>
<organism evidence="1 2">
    <name type="scientific">Chloropicon roscoffensis</name>
    <dbReference type="NCBI Taxonomy" id="1461544"/>
    <lineage>
        <taxon>Eukaryota</taxon>
        <taxon>Viridiplantae</taxon>
        <taxon>Chlorophyta</taxon>
        <taxon>Chloropicophyceae</taxon>
        <taxon>Chloropicales</taxon>
        <taxon>Chloropicaceae</taxon>
        <taxon>Chloropicon</taxon>
    </lineage>
</organism>
<proteinExistence type="predicted"/>
<dbReference type="EMBL" id="CP151519">
    <property type="protein sequence ID" value="WZN67301.1"/>
    <property type="molecule type" value="Genomic_DNA"/>
</dbReference>
<keyword evidence="2" id="KW-1185">Reference proteome</keyword>
<accession>A0AAX4PMD7</accession>
<name>A0AAX4PMD7_9CHLO</name>
<reference evidence="1 2" key="1">
    <citation type="submission" date="2024-03" db="EMBL/GenBank/DDBJ databases">
        <title>Complete genome sequence of the green alga Chloropicon roscoffensis RCC1871.</title>
        <authorList>
            <person name="Lemieux C."/>
            <person name="Pombert J.-F."/>
            <person name="Otis C."/>
            <person name="Turmel M."/>
        </authorList>
    </citation>
    <scope>NUCLEOTIDE SEQUENCE [LARGE SCALE GENOMIC DNA]</scope>
    <source>
        <strain evidence="1 2">RCC1871</strain>
    </source>
</reference>
<dbReference type="AlphaFoldDB" id="A0AAX4PMD7"/>
<evidence type="ECO:0000313" key="2">
    <source>
        <dbReference type="Proteomes" id="UP001472866"/>
    </source>
</evidence>
<sequence>MNVLKWCTSQTPPCPWDELTCSYAAEKGRLEALKFLRAQDPPCPWSRSACRGIASESDHQHVVGWIDQREDESDDEEFDYSDV</sequence>